<keyword evidence="18" id="KW-1185">Reference proteome</keyword>
<keyword evidence="11 15" id="KW-0547">Nucleotide-binding</keyword>
<dbReference type="CDD" id="cd06223">
    <property type="entry name" value="PRTases_typeI"/>
    <property type="match status" value="1"/>
</dbReference>
<dbReference type="EC" id="2.4.2.8" evidence="5 15"/>
<evidence type="ECO:0000256" key="4">
    <source>
        <dbReference type="ARBA" id="ARBA00008391"/>
    </source>
</evidence>
<keyword evidence="9 15" id="KW-0479">Metal-binding</keyword>
<keyword evidence="6 15" id="KW-0963">Cytoplasm</keyword>
<comment type="catalytic activity">
    <reaction evidence="14">
        <text>IMP + diphosphate = hypoxanthine + 5-phospho-alpha-D-ribose 1-diphosphate</text>
        <dbReference type="Rhea" id="RHEA:17973"/>
        <dbReference type="ChEBI" id="CHEBI:17368"/>
        <dbReference type="ChEBI" id="CHEBI:33019"/>
        <dbReference type="ChEBI" id="CHEBI:58017"/>
        <dbReference type="ChEBI" id="CHEBI:58053"/>
        <dbReference type="EC" id="2.4.2.8"/>
    </reaction>
    <physiologicalReaction direction="right-to-left" evidence="14">
        <dbReference type="Rhea" id="RHEA:17975"/>
    </physiologicalReaction>
</comment>
<organism evidence="17 18">
    <name type="scientific">Marivirga atlantica</name>
    <dbReference type="NCBI Taxonomy" id="1548457"/>
    <lineage>
        <taxon>Bacteria</taxon>
        <taxon>Pseudomonadati</taxon>
        <taxon>Bacteroidota</taxon>
        <taxon>Cytophagia</taxon>
        <taxon>Cytophagales</taxon>
        <taxon>Marivirgaceae</taxon>
        <taxon>Marivirga</taxon>
    </lineage>
</organism>
<evidence type="ECO:0000256" key="8">
    <source>
        <dbReference type="ARBA" id="ARBA00022679"/>
    </source>
</evidence>
<evidence type="ECO:0000256" key="13">
    <source>
        <dbReference type="ARBA" id="ARBA00048811"/>
    </source>
</evidence>
<dbReference type="SUPFAM" id="SSF53271">
    <property type="entry name" value="PRTase-like"/>
    <property type="match status" value="1"/>
</dbReference>
<dbReference type="GO" id="GO:0000287">
    <property type="term" value="F:magnesium ion binding"/>
    <property type="evidence" value="ECO:0007669"/>
    <property type="project" value="TreeGrafter"/>
</dbReference>
<evidence type="ECO:0000256" key="11">
    <source>
        <dbReference type="ARBA" id="ARBA00022741"/>
    </source>
</evidence>
<dbReference type="Proteomes" id="UP000642920">
    <property type="component" value="Unassembled WGS sequence"/>
</dbReference>
<comment type="pathway">
    <text evidence="3 15">Purine metabolism; IMP biosynthesis via salvage pathway; IMP from hypoxanthine: step 1/1.</text>
</comment>
<evidence type="ECO:0000256" key="5">
    <source>
        <dbReference type="ARBA" id="ARBA00011895"/>
    </source>
</evidence>
<keyword evidence="12 15" id="KW-0460">Magnesium</keyword>
<evidence type="ECO:0000256" key="6">
    <source>
        <dbReference type="ARBA" id="ARBA00022490"/>
    </source>
</evidence>
<dbReference type="EMBL" id="JAERQG010000001">
    <property type="protein sequence ID" value="MBL0763999.1"/>
    <property type="molecule type" value="Genomic_DNA"/>
</dbReference>
<sequence length="178" mass="19991">MITLKDKSFVPYLSDVQIQNRIKEMGETLRKDYEGKNPLFICVLNGAFVFSADLIRALKMDVEITFIRVSSYDEMQSTGNVKELLGLKENIFGRDIVLIEDIVDSGITLSHLEEVFNDLGPKSVKVVSLLHKPESQTKAKTPDYIGFSIPSKFVVGYGLDYDGLGRGLPEIYQLHQDA</sequence>
<dbReference type="GO" id="GO:0006166">
    <property type="term" value="P:purine ribonucleoside salvage"/>
    <property type="evidence" value="ECO:0007669"/>
    <property type="project" value="UniProtKB-KW"/>
</dbReference>
<dbReference type="GO" id="GO:0004422">
    <property type="term" value="F:hypoxanthine phosphoribosyltransferase activity"/>
    <property type="evidence" value="ECO:0007669"/>
    <property type="project" value="InterPro"/>
</dbReference>
<comment type="similarity">
    <text evidence="4 15">Belongs to the purine/pyrimidine phosphoribosyltransferase family.</text>
</comment>
<comment type="subcellular location">
    <subcellularLocation>
        <location evidence="2 15">Cytoplasm</location>
    </subcellularLocation>
</comment>
<evidence type="ECO:0000313" key="18">
    <source>
        <dbReference type="Proteomes" id="UP000642920"/>
    </source>
</evidence>
<dbReference type="InterPro" id="IPR029057">
    <property type="entry name" value="PRTase-like"/>
</dbReference>
<dbReference type="InterPro" id="IPR050408">
    <property type="entry name" value="HGPRT"/>
</dbReference>
<evidence type="ECO:0000256" key="2">
    <source>
        <dbReference type="ARBA" id="ARBA00004496"/>
    </source>
</evidence>
<proteinExistence type="inferred from homology"/>
<dbReference type="GO" id="GO:0006178">
    <property type="term" value="P:guanine salvage"/>
    <property type="evidence" value="ECO:0007669"/>
    <property type="project" value="TreeGrafter"/>
</dbReference>
<dbReference type="InterPro" id="IPR000836">
    <property type="entry name" value="PRTase_dom"/>
</dbReference>
<evidence type="ECO:0000256" key="1">
    <source>
        <dbReference type="ARBA" id="ARBA00001946"/>
    </source>
</evidence>
<dbReference type="Pfam" id="PF00156">
    <property type="entry name" value="Pribosyltran"/>
    <property type="match status" value="1"/>
</dbReference>
<evidence type="ECO:0000256" key="3">
    <source>
        <dbReference type="ARBA" id="ARBA00004669"/>
    </source>
</evidence>
<keyword evidence="8 15" id="KW-0808">Transferase</keyword>
<evidence type="ECO:0000256" key="12">
    <source>
        <dbReference type="ARBA" id="ARBA00022842"/>
    </source>
</evidence>
<comment type="cofactor">
    <cofactor evidence="1 15">
        <name>Mg(2+)</name>
        <dbReference type="ChEBI" id="CHEBI:18420"/>
    </cofactor>
</comment>
<evidence type="ECO:0000256" key="14">
    <source>
        <dbReference type="ARBA" id="ARBA00049402"/>
    </source>
</evidence>
<dbReference type="NCBIfam" id="TIGR01203">
    <property type="entry name" value="HGPRTase"/>
    <property type="match status" value="1"/>
</dbReference>
<dbReference type="Gene3D" id="3.40.50.2020">
    <property type="match status" value="1"/>
</dbReference>
<name>A0A937DIN9_9BACT</name>
<dbReference type="GO" id="GO:0032263">
    <property type="term" value="P:GMP salvage"/>
    <property type="evidence" value="ECO:0007669"/>
    <property type="project" value="TreeGrafter"/>
</dbReference>
<gene>
    <name evidence="17" type="primary">hpt</name>
    <name evidence="17" type="ORF">JKP34_01970</name>
</gene>
<evidence type="ECO:0000313" key="17">
    <source>
        <dbReference type="EMBL" id="MBL0763999.1"/>
    </source>
</evidence>
<evidence type="ECO:0000256" key="7">
    <source>
        <dbReference type="ARBA" id="ARBA00022676"/>
    </source>
</evidence>
<evidence type="ECO:0000256" key="9">
    <source>
        <dbReference type="ARBA" id="ARBA00022723"/>
    </source>
</evidence>
<dbReference type="PANTHER" id="PTHR43340">
    <property type="entry name" value="HYPOXANTHINE-GUANINE PHOSPHORIBOSYLTRANSFERASE"/>
    <property type="match status" value="1"/>
</dbReference>
<evidence type="ECO:0000256" key="10">
    <source>
        <dbReference type="ARBA" id="ARBA00022726"/>
    </source>
</evidence>
<dbReference type="AlphaFoldDB" id="A0A937DIN9"/>
<evidence type="ECO:0000256" key="15">
    <source>
        <dbReference type="RuleBase" id="RU364099"/>
    </source>
</evidence>
<accession>A0A937DIN9</accession>
<reference evidence="17" key="1">
    <citation type="submission" date="2021-01" db="EMBL/GenBank/DDBJ databases">
        <title>Marivirga sp. nov., isolated from intertidal surface sediments.</title>
        <authorList>
            <person name="Zhang M."/>
        </authorList>
    </citation>
    <scope>NUCLEOTIDE SEQUENCE</scope>
    <source>
        <strain evidence="17">SM1354</strain>
    </source>
</reference>
<dbReference type="GO" id="GO:0046100">
    <property type="term" value="P:hypoxanthine metabolic process"/>
    <property type="evidence" value="ECO:0007669"/>
    <property type="project" value="TreeGrafter"/>
</dbReference>
<evidence type="ECO:0000259" key="16">
    <source>
        <dbReference type="Pfam" id="PF00156"/>
    </source>
</evidence>
<protein>
    <recommendedName>
        <fullName evidence="5 15">Hypoxanthine phosphoribosyltransferase</fullName>
        <ecNumber evidence="5 15">2.4.2.8</ecNumber>
    </recommendedName>
</protein>
<comment type="caution">
    <text evidence="17">The sequence shown here is derived from an EMBL/GenBank/DDBJ whole genome shotgun (WGS) entry which is preliminary data.</text>
</comment>
<dbReference type="GO" id="GO:0005829">
    <property type="term" value="C:cytosol"/>
    <property type="evidence" value="ECO:0007669"/>
    <property type="project" value="TreeGrafter"/>
</dbReference>
<dbReference type="GO" id="GO:0032264">
    <property type="term" value="P:IMP salvage"/>
    <property type="evidence" value="ECO:0007669"/>
    <property type="project" value="TreeGrafter"/>
</dbReference>
<keyword evidence="7 15" id="KW-0328">Glycosyltransferase</keyword>
<feature type="domain" description="Phosphoribosyltransferase" evidence="16">
    <location>
        <begin position="19"/>
        <end position="161"/>
    </location>
</feature>
<dbReference type="PANTHER" id="PTHR43340:SF1">
    <property type="entry name" value="HYPOXANTHINE PHOSPHORIBOSYLTRANSFERASE"/>
    <property type="match status" value="1"/>
</dbReference>
<dbReference type="RefSeq" id="WP_201917166.1">
    <property type="nucleotide sequence ID" value="NZ_JAERQG010000001.1"/>
</dbReference>
<dbReference type="GO" id="GO:0000166">
    <property type="term" value="F:nucleotide binding"/>
    <property type="evidence" value="ECO:0007669"/>
    <property type="project" value="UniProtKB-KW"/>
</dbReference>
<keyword evidence="10 15" id="KW-0660">Purine salvage</keyword>
<comment type="catalytic activity">
    <reaction evidence="13">
        <text>GMP + diphosphate = guanine + 5-phospho-alpha-D-ribose 1-diphosphate</text>
        <dbReference type="Rhea" id="RHEA:25424"/>
        <dbReference type="ChEBI" id="CHEBI:16235"/>
        <dbReference type="ChEBI" id="CHEBI:33019"/>
        <dbReference type="ChEBI" id="CHEBI:58017"/>
        <dbReference type="ChEBI" id="CHEBI:58115"/>
        <dbReference type="EC" id="2.4.2.8"/>
    </reaction>
    <physiologicalReaction direction="right-to-left" evidence="13">
        <dbReference type="Rhea" id="RHEA:25426"/>
    </physiologicalReaction>
</comment>
<dbReference type="InterPro" id="IPR005904">
    <property type="entry name" value="Hxn_phspho_trans"/>
</dbReference>